<comment type="caution">
    <text evidence="2">The sequence shown here is derived from an EMBL/GenBank/DDBJ whole genome shotgun (WGS) entry which is preliminary data.</text>
</comment>
<protein>
    <submittedName>
        <fullName evidence="2">Uncharacterized protein</fullName>
    </submittedName>
</protein>
<keyword evidence="3" id="KW-1185">Reference proteome</keyword>
<reference evidence="2 3" key="1">
    <citation type="submission" date="2018-10" db="EMBL/GenBank/DDBJ databases">
        <title>Paraburkholderia sp. 7MK8-2, isolated from soil.</title>
        <authorList>
            <person name="Gao Z.-H."/>
            <person name="Qiu L.-H."/>
        </authorList>
    </citation>
    <scope>NUCLEOTIDE SEQUENCE [LARGE SCALE GENOMIC DNA]</scope>
    <source>
        <strain evidence="2 3">7MK8-2</strain>
    </source>
</reference>
<dbReference type="EMBL" id="RBZV01000013">
    <property type="protein sequence ID" value="RKP44313.1"/>
    <property type="molecule type" value="Genomic_DNA"/>
</dbReference>
<dbReference type="AlphaFoldDB" id="A0A494X9Q7"/>
<gene>
    <name evidence="2" type="ORF">D7S89_22555</name>
</gene>
<feature type="compositionally biased region" description="Basic and acidic residues" evidence="1">
    <location>
        <begin position="66"/>
        <end position="75"/>
    </location>
</feature>
<feature type="region of interest" description="Disordered" evidence="1">
    <location>
        <begin position="51"/>
        <end position="75"/>
    </location>
</feature>
<proteinExistence type="predicted"/>
<dbReference type="Proteomes" id="UP000280434">
    <property type="component" value="Unassembled WGS sequence"/>
</dbReference>
<name>A0A494X9Q7_9BURK</name>
<sequence>MQLLKGARMNTRHVQSFLMVSTAFFAMNLPVRSADASTLAAAVSHTTRLESVGVGGEPAAPDTPAADERKLRARR</sequence>
<organism evidence="2 3">
    <name type="scientific">Trinickia fusca</name>
    <dbReference type="NCBI Taxonomy" id="2419777"/>
    <lineage>
        <taxon>Bacteria</taxon>
        <taxon>Pseudomonadati</taxon>
        <taxon>Pseudomonadota</taxon>
        <taxon>Betaproteobacteria</taxon>
        <taxon>Burkholderiales</taxon>
        <taxon>Burkholderiaceae</taxon>
        <taxon>Trinickia</taxon>
    </lineage>
</organism>
<evidence type="ECO:0000256" key="1">
    <source>
        <dbReference type="SAM" id="MobiDB-lite"/>
    </source>
</evidence>
<evidence type="ECO:0000313" key="3">
    <source>
        <dbReference type="Proteomes" id="UP000280434"/>
    </source>
</evidence>
<evidence type="ECO:0000313" key="2">
    <source>
        <dbReference type="EMBL" id="RKP44313.1"/>
    </source>
</evidence>
<accession>A0A494X9Q7</accession>